<evidence type="ECO:0000259" key="7">
    <source>
        <dbReference type="PROSITE" id="PS50991"/>
    </source>
</evidence>
<dbReference type="SUPFAM" id="SSF51569">
    <property type="entry name" value="Aldolase"/>
    <property type="match status" value="1"/>
</dbReference>
<dbReference type="GO" id="GO:0046872">
    <property type="term" value="F:metal ion binding"/>
    <property type="evidence" value="ECO:0007669"/>
    <property type="project" value="UniProtKB-KW"/>
</dbReference>
<dbReference type="GO" id="GO:0004419">
    <property type="term" value="F:hydroxymethylglutaryl-CoA lyase activity"/>
    <property type="evidence" value="ECO:0007669"/>
    <property type="project" value="UniProtKB-EC"/>
</dbReference>
<dbReference type="NCBIfam" id="NF004283">
    <property type="entry name" value="PRK05692.1"/>
    <property type="match status" value="1"/>
</dbReference>
<dbReference type="CDD" id="cd07938">
    <property type="entry name" value="DRE_TIM_HMGL"/>
    <property type="match status" value="1"/>
</dbReference>
<dbReference type="AlphaFoldDB" id="A0A9Q3FNJ4"/>
<evidence type="ECO:0000256" key="3">
    <source>
        <dbReference type="ARBA" id="ARBA00012910"/>
    </source>
</evidence>
<dbReference type="OrthoDB" id="1905920at2759"/>
<dbReference type="EC" id="4.1.3.4" evidence="3"/>
<dbReference type="PANTHER" id="PTHR42738">
    <property type="entry name" value="HYDROXYMETHYLGLUTARYL-COA LYASE"/>
    <property type="match status" value="1"/>
</dbReference>
<evidence type="ECO:0000256" key="6">
    <source>
        <dbReference type="ARBA" id="ARBA00049877"/>
    </source>
</evidence>
<dbReference type="EMBL" id="AVOT02048204">
    <property type="protein sequence ID" value="MBW0543451.1"/>
    <property type="molecule type" value="Genomic_DNA"/>
</dbReference>
<dbReference type="InterPro" id="IPR043594">
    <property type="entry name" value="HMGL"/>
</dbReference>
<keyword evidence="5" id="KW-0456">Lyase</keyword>
<dbReference type="InterPro" id="IPR000891">
    <property type="entry name" value="PYR_CT"/>
</dbReference>
<evidence type="ECO:0000313" key="9">
    <source>
        <dbReference type="Proteomes" id="UP000765509"/>
    </source>
</evidence>
<evidence type="ECO:0000256" key="1">
    <source>
        <dbReference type="ARBA" id="ARBA00005143"/>
    </source>
</evidence>
<comment type="similarity">
    <text evidence="2">Belongs to the HMG-CoA lyase family.</text>
</comment>
<proteinExistence type="inferred from homology"/>
<dbReference type="GO" id="GO:0046951">
    <property type="term" value="P:ketone body biosynthetic process"/>
    <property type="evidence" value="ECO:0007669"/>
    <property type="project" value="TreeGrafter"/>
</dbReference>
<dbReference type="PROSITE" id="PS50991">
    <property type="entry name" value="PYR_CT"/>
    <property type="match status" value="1"/>
</dbReference>
<evidence type="ECO:0000256" key="2">
    <source>
        <dbReference type="ARBA" id="ARBA00009405"/>
    </source>
</evidence>
<dbReference type="Proteomes" id="UP000765509">
    <property type="component" value="Unassembled WGS sequence"/>
</dbReference>
<gene>
    <name evidence="8" type="ORF">O181_083166</name>
</gene>
<comment type="catalytic activity">
    <reaction evidence="6">
        <text>(3S)-3-hydroxy-3-methylglutaryl-CoA = acetoacetate + acetyl-CoA</text>
        <dbReference type="Rhea" id="RHEA:24404"/>
        <dbReference type="ChEBI" id="CHEBI:13705"/>
        <dbReference type="ChEBI" id="CHEBI:43074"/>
        <dbReference type="ChEBI" id="CHEBI:57288"/>
        <dbReference type="EC" id="4.1.3.4"/>
    </reaction>
</comment>
<evidence type="ECO:0000256" key="4">
    <source>
        <dbReference type="ARBA" id="ARBA00022723"/>
    </source>
</evidence>
<reference evidence="8" key="1">
    <citation type="submission" date="2021-03" db="EMBL/GenBank/DDBJ databases">
        <title>Draft genome sequence of rust myrtle Austropuccinia psidii MF-1, a brazilian biotype.</title>
        <authorList>
            <person name="Quecine M.C."/>
            <person name="Pachon D.M.R."/>
            <person name="Bonatelli M.L."/>
            <person name="Correr F.H."/>
            <person name="Franceschini L.M."/>
            <person name="Leite T.F."/>
            <person name="Margarido G.R.A."/>
            <person name="Almeida C.A."/>
            <person name="Ferrarezi J.A."/>
            <person name="Labate C.A."/>
        </authorList>
    </citation>
    <scope>NUCLEOTIDE SEQUENCE</scope>
    <source>
        <strain evidence="8">MF-1</strain>
    </source>
</reference>
<dbReference type="Gene3D" id="3.20.20.70">
    <property type="entry name" value="Aldolase class I"/>
    <property type="match status" value="1"/>
</dbReference>
<evidence type="ECO:0000256" key="5">
    <source>
        <dbReference type="ARBA" id="ARBA00023239"/>
    </source>
</evidence>
<keyword evidence="9" id="KW-1185">Reference proteome</keyword>
<keyword evidence="4" id="KW-0479">Metal-binding</keyword>
<dbReference type="FunFam" id="3.20.20.70:FF:000201">
    <property type="entry name" value="Hydroxymethylglutaryl-CoA lyase"/>
    <property type="match status" value="1"/>
</dbReference>
<comment type="pathway">
    <text evidence="1">Metabolic intermediate metabolism; (S)-3-hydroxy-3-methylglutaryl-CoA degradation; acetoacetate from (S)-3-hydroxy-3-methylglutaryl-CoA: step 1/1.</text>
</comment>
<protein>
    <recommendedName>
        <fullName evidence="3">hydroxymethylglutaryl-CoA lyase</fullName>
        <ecNumber evidence="3">4.1.3.4</ecNumber>
    </recommendedName>
</protein>
<dbReference type="PANTHER" id="PTHR42738:SF7">
    <property type="entry name" value="HYDROXYMETHYLGLUTARYL-COA LYASE"/>
    <property type="match status" value="1"/>
</dbReference>
<name>A0A9Q3FNJ4_9BASI</name>
<comment type="caution">
    <text evidence="8">The sequence shown here is derived from an EMBL/GenBank/DDBJ whole genome shotgun (WGS) entry which is preliminary data.</text>
</comment>
<dbReference type="GO" id="GO:0006552">
    <property type="term" value="P:L-leucine catabolic process"/>
    <property type="evidence" value="ECO:0007669"/>
    <property type="project" value="TreeGrafter"/>
</dbReference>
<feature type="domain" description="Pyruvate carboxyltransferase" evidence="7">
    <location>
        <begin position="41"/>
        <end position="328"/>
    </location>
</feature>
<dbReference type="InterPro" id="IPR013785">
    <property type="entry name" value="Aldolase_TIM"/>
</dbReference>
<organism evidence="8 9">
    <name type="scientific">Austropuccinia psidii MF-1</name>
    <dbReference type="NCBI Taxonomy" id="1389203"/>
    <lineage>
        <taxon>Eukaryota</taxon>
        <taxon>Fungi</taxon>
        <taxon>Dikarya</taxon>
        <taxon>Basidiomycota</taxon>
        <taxon>Pucciniomycotina</taxon>
        <taxon>Pucciniomycetes</taxon>
        <taxon>Pucciniales</taxon>
        <taxon>Sphaerophragmiaceae</taxon>
        <taxon>Austropuccinia</taxon>
    </lineage>
</organism>
<evidence type="ECO:0000313" key="8">
    <source>
        <dbReference type="EMBL" id="MBW0543451.1"/>
    </source>
</evidence>
<accession>A0A9Q3FNJ4</accession>
<dbReference type="Pfam" id="PF00682">
    <property type="entry name" value="HMGL-like"/>
    <property type="match status" value="1"/>
</dbReference>
<sequence>MMKLITHRTSACWLPRNHVNFARAMSVRPKIESNRITRRPVRIMEVSPRDGLQNEPEVLPVDVKVYLIEKLSQLNFEAIEIGSFVSPKWVPQMASTSEILLDPILKQARKSSDVTFSCLIPNLKGFEAFNMANYNSNATEPIAKEIALFASATEGFSKANLNSSIADSLRKMADVAHQAKNRNIKIRGYISCAFGCPFEGKVNPKQVASVTKALLEMGCYEVAISDTIGVGVPGQVEDCLNRIAQNGIRLEELGIHCHDTFGTGLLNVLKAVEMGIQTVDSSVGGIGGCPYSPGATGNISTEDVVYALESSGYSTGLIDLGHDFEIGTLGTNDSLLRQLEPLSDVGDWINRRLNRVNSSRVGRAILARKQRKPWSTSSS</sequence>